<accession>A0ABT8WA44</accession>
<comment type="caution">
    <text evidence="2">The sequence shown here is derived from an EMBL/GenBank/DDBJ whole genome shotgun (WGS) entry which is preliminary data.</text>
</comment>
<dbReference type="RefSeq" id="WP_303277709.1">
    <property type="nucleotide sequence ID" value="NZ_JAUOEK010000103.1"/>
</dbReference>
<keyword evidence="3" id="KW-1185">Reference proteome</keyword>
<organism evidence="2 3">
    <name type="scientific">Flavivirga aquimarina</name>
    <dbReference type="NCBI Taxonomy" id="2027862"/>
    <lineage>
        <taxon>Bacteria</taxon>
        <taxon>Pseudomonadati</taxon>
        <taxon>Bacteroidota</taxon>
        <taxon>Flavobacteriia</taxon>
        <taxon>Flavobacteriales</taxon>
        <taxon>Flavobacteriaceae</taxon>
        <taxon>Flavivirga</taxon>
    </lineage>
</organism>
<dbReference type="Proteomes" id="UP001176883">
    <property type="component" value="Unassembled WGS sequence"/>
</dbReference>
<reference evidence="2" key="1">
    <citation type="submission" date="2023-07" db="EMBL/GenBank/DDBJ databases">
        <title>Two novel species in the genus Flavivirga.</title>
        <authorList>
            <person name="Kwon K."/>
        </authorList>
    </citation>
    <scope>NUCLEOTIDE SEQUENCE</scope>
    <source>
        <strain evidence="2">KCTC 52353</strain>
    </source>
</reference>
<sequence length="99" mass="10909">MKSNFFKIVLPAFALMLAITASLAFTPADSSEDLLKITVAEYSHPDTQDCTFKNEVECQSTGSDICTTIVKNNADDNVTVDLYLVSSNCITTLYKYIPE</sequence>
<feature type="signal peptide" evidence="1">
    <location>
        <begin position="1"/>
        <end position="24"/>
    </location>
</feature>
<name>A0ABT8WA44_9FLAO</name>
<evidence type="ECO:0000313" key="3">
    <source>
        <dbReference type="Proteomes" id="UP001176883"/>
    </source>
</evidence>
<evidence type="ECO:0000256" key="1">
    <source>
        <dbReference type="SAM" id="SignalP"/>
    </source>
</evidence>
<protein>
    <submittedName>
        <fullName evidence="2">DUF6520 family protein</fullName>
    </submittedName>
</protein>
<keyword evidence="1" id="KW-0732">Signal</keyword>
<dbReference type="Pfam" id="PF20130">
    <property type="entry name" value="DUF6520"/>
    <property type="match status" value="1"/>
</dbReference>
<proteinExistence type="predicted"/>
<dbReference type="EMBL" id="JAUOEK010000103">
    <property type="protein sequence ID" value="MDO5970015.1"/>
    <property type="molecule type" value="Genomic_DNA"/>
</dbReference>
<evidence type="ECO:0000313" key="2">
    <source>
        <dbReference type="EMBL" id="MDO5970015.1"/>
    </source>
</evidence>
<feature type="chain" id="PRO_5045372757" evidence="1">
    <location>
        <begin position="25"/>
        <end position="99"/>
    </location>
</feature>
<gene>
    <name evidence="2" type="ORF">Q4Q35_09355</name>
</gene>
<dbReference type="InterPro" id="IPR045391">
    <property type="entry name" value="DUF6520"/>
</dbReference>